<dbReference type="Proteomes" id="UP000010959">
    <property type="component" value="Unassembled WGS sequence"/>
</dbReference>
<gene>
    <name evidence="2" type="ORF">RBSWK_02663</name>
</gene>
<comment type="caution">
    <text evidence="2">The sequence shown here is derived from an EMBL/GenBank/DDBJ whole genome shotgun (WGS) entry which is preliminary data.</text>
</comment>
<organism evidence="2 3">
    <name type="scientific">Rhodopirellula baltica SWK14</name>
    <dbReference type="NCBI Taxonomy" id="993516"/>
    <lineage>
        <taxon>Bacteria</taxon>
        <taxon>Pseudomonadati</taxon>
        <taxon>Planctomycetota</taxon>
        <taxon>Planctomycetia</taxon>
        <taxon>Pirellulales</taxon>
        <taxon>Pirellulaceae</taxon>
        <taxon>Rhodopirellula</taxon>
    </lineage>
</organism>
<reference evidence="2 3" key="1">
    <citation type="journal article" date="2013" name="Mar. Genomics">
        <title>Expression of sulfatases in Rhodopirellula baltica and the diversity of sulfatases in the genus Rhodopirellula.</title>
        <authorList>
            <person name="Wegner C.E."/>
            <person name="Richter-Heitmann T."/>
            <person name="Klindworth A."/>
            <person name="Klockow C."/>
            <person name="Richter M."/>
            <person name="Achstetter T."/>
            <person name="Glockner F.O."/>
            <person name="Harder J."/>
        </authorList>
    </citation>
    <scope>NUCLEOTIDE SEQUENCE [LARGE SCALE GENOMIC DNA]</scope>
    <source>
        <strain evidence="2 3">SWK14</strain>
    </source>
</reference>
<protein>
    <submittedName>
        <fullName evidence="2">Uncharacterized protein</fullName>
    </submittedName>
</protein>
<dbReference type="AlphaFoldDB" id="L7CHB0"/>
<proteinExistence type="predicted"/>
<dbReference type="PATRIC" id="fig|993516.3.peg.2836"/>
<name>L7CHB0_RHOBT</name>
<dbReference type="EMBL" id="AMWG01000062">
    <property type="protein sequence ID" value="ELP33398.1"/>
    <property type="molecule type" value="Genomic_DNA"/>
</dbReference>
<evidence type="ECO:0000256" key="1">
    <source>
        <dbReference type="SAM" id="MobiDB-lite"/>
    </source>
</evidence>
<evidence type="ECO:0000313" key="3">
    <source>
        <dbReference type="Proteomes" id="UP000010959"/>
    </source>
</evidence>
<sequence length="99" mass="10694">MVSPAKSGDDSKQSIVDPRIQKESCPTRAGCDANWRQRDKDDSLIAPHNAASSFFGRSKGAAEKLSPEPTGVSTTNCPAKLKRAFQKPFLTLLETCKNG</sequence>
<feature type="region of interest" description="Disordered" evidence="1">
    <location>
        <begin position="1"/>
        <end position="74"/>
    </location>
</feature>
<evidence type="ECO:0000313" key="2">
    <source>
        <dbReference type="EMBL" id="ELP33398.1"/>
    </source>
</evidence>
<accession>L7CHB0</accession>